<feature type="domain" description="DUF397" evidence="1">
    <location>
        <begin position="4"/>
        <end position="53"/>
    </location>
</feature>
<sequence length="54" mass="5961">MHQTWRKSSHSGNEGNCVEVAIERTVGVRDSKAPAAGQLTVSRQAWSAALRRLR</sequence>
<dbReference type="EMBL" id="FNUJ01000006">
    <property type="protein sequence ID" value="SEF33136.1"/>
    <property type="molecule type" value="Genomic_DNA"/>
</dbReference>
<dbReference type="RefSeq" id="WP_086675148.1">
    <property type="nucleotide sequence ID" value="NZ_FNUJ01000006.1"/>
</dbReference>
<evidence type="ECO:0000259" key="1">
    <source>
        <dbReference type="Pfam" id="PF04149"/>
    </source>
</evidence>
<name>A0A1H5R404_9PSEU</name>
<dbReference type="InterPro" id="IPR007278">
    <property type="entry name" value="DUF397"/>
</dbReference>
<dbReference type="OrthoDB" id="3694945at2"/>
<gene>
    <name evidence="2" type="ORF">SAMN05421837_106615</name>
</gene>
<dbReference type="Proteomes" id="UP000198878">
    <property type="component" value="Unassembled WGS sequence"/>
</dbReference>
<protein>
    <recommendedName>
        <fullName evidence="1">DUF397 domain-containing protein</fullName>
    </recommendedName>
</protein>
<accession>A0A1H5R404</accession>
<dbReference type="AlphaFoldDB" id="A0A1H5R404"/>
<dbReference type="Pfam" id="PF04149">
    <property type="entry name" value="DUF397"/>
    <property type="match status" value="1"/>
</dbReference>
<reference evidence="3" key="1">
    <citation type="submission" date="2016-10" db="EMBL/GenBank/DDBJ databases">
        <authorList>
            <person name="Varghese N."/>
            <person name="Submissions S."/>
        </authorList>
    </citation>
    <scope>NUCLEOTIDE SEQUENCE [LARGE SCALE GENOMIC DNA]</scope>
    <source>
        <strain evidence="3">DSM 44654</strain>
    </source>
</reference>
<proteinExistence type="predicted"/>
<evidence type="ECO:0000313" key="2">
    <source>
        <dbReference type="EMBL" id="SEF33136.1"/>
    </source>
</evidence>
<keyword evidence="3" id="KW-1185">Reference proteome</keyword>
<organism evidence="2 3">
    <name type="scientific">Amycolatopsis pretoriensis</name>
    <dbReference type="NCBI Taxonomy" id="218821"/>
    <lineage>
        <taxon>Bacteria</taxon>
        <taxon>Bacillati</taxon>
        <taxon>Actinomycetota</taxon>
        <taxon>Actinomycetes</taxon>
        <taxon>Pseudonocardiales</taxon>
        <taxon>Pseudonocardiaceae</taxon>
        <taxon>Amycolatopsis</taxon>
    </lineage>
</organism>
<evidence type="ECO:0000313" key="3">
    <source>
        <dbReference type="Proteomes" id="UP000198878"/>
    </source>
</evidence>
<dbReference type="STRING" id="218821.SAMN05421837_106615"/>